<dbReference type="Proteomes" id="UP001054945">
    <property type="component" value="Unassembled WGS sequence"/>
</dbReference>
<dbReference type="EMBL" id="BPLR01008222">
    <property type="protein sequence ID" value="GIY22958.1"/>
    <property type="molecule type" value="Genomic_DNA"/>
</dbReference>
<sequence>MMMVMNMVRRSFSSLFRLYLSKSGIASTTQSSPADKHFPCDVPNSRNEWWRTTLHRRALNGKKKRNGNSFNHSLYDHVARRNDAQDTKDMTRRDEILQECDIIDGMLSGR</sequence>
<name>A0AAV4RKY3_CAEEX</name>
<feature type="region of interest" description="Disordered" evidence="1">
    <location>
        <begin position="60"/>
        <end position="92"/>
    </location>
</feature>
<reference evidence="2 3" key="1">
    <citation type="submission" date="2021-06" db="EMBL/GenBank/DDBJ databases">
        <title>Caerostris extrusa draft genome.</title>
        <authorList>
            <person name="Kono N."/>
            <person name="Arakawa K."/>
        </authorList>
    </citation>
    <scope>NUCLEOTIDE SEQUENCE [LARGE SCALE GENOMIC DNA]</scope>
</reference>
<organism evidence="2 3">
    <name type="scientific">Caerostris extrusa</name>
    <name type="common">Bark spider</name>
    <name type="synonym">Caerostris bankana</name>
    <dbReference type="NCBI Taxonomy" id="172846"/>
    <lineage>
        <taxon>Eukaryota</taxon>
        <taxon>Metazoa</taxon>
        <taxon>Ecdysozoa</taxon>
        <taxon>Arthropoda</taxon>
        <taxon>Chelicerata</taxon>
        <taxon>Arachnida</taxon>
        <taxon>Araneae</taxon>
        <taxon>Araneomorphae</taxon>
        <taxon>Entelegynae</taxon>
        <taxon>Araneoidea</taxon>
        <taxon>Araneidae</taxon>
        <taxon>Caerostris</taxon>
    </lineage>
</organism>
<proteinExistence type="predicted"/>
<dbReference type="AlphaFoldDB" id="A0AAV4RKY3"/>
<comment type="caution">
    <text evidence="2">The sequence shown here is derived from an EMBL/GenBank/DDBJ whole genome shotgun (WGS) entry which is preliminary data.</text>
</comment>
<evidence type="ECO:0000313" key="3">
    <source>
        <dbReference type="Proteomes" id="UP001054945"/>
    </source>
</evidence>
<protein>
    <submittedName>
        <fullName evidence="2">Uncharacterized protein</fullName>
    </submittedName>
</protein>
<feature type="compositionally biased region" description="Basic and acidic residues" evidence="1">
    <location>
        <begin position="74"/>
        <end position="92"/>
    </location>
</feature>
<evidence type="ECO:0000313" key="2">
    <source>
        <dbReference type="EMBL" id="GIY22958.1"/>
    </source>
</evidence>
<evidence type="ECO:0000256" key="1">
    <source>
        <dbReference type="SAM" id="MobiDB-lite"/>
    </source>
</evidence>
<keyword evidence="3" id="KW-1185">Reference proteome</keyword>
<accession>A0AAV4RKY3</accession>
<gene>
    <name evidence="2" type="ORF">CEXT_16521</name>
</gene>